<dbReference type="GO" id="GO:0015075">
    <property type="term" value="F:monoatomic ion transmembrane transporter activity"/>
    <property type="evidence" value="ECO:0007669"/>
    <property type="project" value="InterPro"/>
</dbReference>
<organism evidence="11 12">
    <name type="scientific">Helobdella robusta</name>
    <name type="common">Californian leech</name>
    <dbReference type="NCBI Taxonomy" id="6412"/>
    <lineage>
        <taxon>Eukaryota</taxon>
        <taxon>Metazoa</taxon>
        <taxon>Spiralia</taxon>
        <taxon>Lophotrochozoa</taxon>
        <taxon>Annelida</taxon>
        <taxon>Clitellata</taxon>
        <taxon>Hirudinea</taxon>
        <taxon>Rhynchobdellida</taxon>
        <taxon>Glossiphoniidae</taxon>
        <taxon>Helobdella</taxon>
    </lineage>
</organism>
<sequence>MMKESPRLKDGRIDLSLPRWDQSTFLGRVRHFASITDMRTAFTSNRTLLSAKELLNQYKLKQEPTGTTDEQIWRAKKLYESAFHPDSGELQNVIGRMSFQVPGGMILTAGMLQFYKTNTSVIFWQWLNQSFNALVNYTNRNAASTVTNKQIAFAYVSATTCALVTALGFKEIMGKRGNPIMKRFAPFIAVCAANFVNIPLSRQAELSDGVLLFSSDKQQISESRLAAVKGIALVAISRVTMAAPGMLIMPVIMNHLEKKASFMKYQRYHLLFQTFMIGCFLVFMVPVACGMFPQNNTISLKALEKYEPEKYKKAVEMCQRNGLPLPSHLYFNKGL</sequence>
<reference evidence="10 12" key="2">
    <citation type="journal article" date="2013" name="Nature">
        <title>Insights into bilaterian evolution from three spiralian genomes.</title>
        <authorList>
            <person name="Simakov O."/>
            <person name="Marletaz F."/>
            <person name="Cho S.J."/>
            <person name="Edsinger-Gonzales E."/>
            <person name="Havlak P."/>
            <person name="Hellsten U."/>
            <person name="Kuo D.H."/>
            <person name="Larsson T."/>
            <person name="Lv J."/>
            <person name="Arendt D."/>
            <person name="Savage R."/>
            <person name="Osoegawa K."/>
            <person name="de Jong P."/>
            <person name="Grimwood J."/>
            <person name="Chapman J.A."/>
            <person name="Shapiro H."/>
            <person name="Aerts A."/>
            <person name="Otillar R.P."/>
            <person name="Terry A.Y."/>
            <person name="Boore J.L."/>
            <person name="Grigoriev I.V."/>
            <person name="Lindberg D.R."/>
            <person name="Seaver E.C."/>
            <person name="Weisblat D.A."/>
            <person name="Putnam N.H."/>
            <person name="Rokhsar D.S."/>
        </authorList>
    </citation>
    <scope>NUCLEOTIDE SEQUENCE</scope>
</reference>
<keyword evidence="12" id="KW-1185">Reference proteome</keyword>
<keyword evidence="3" id="KW-0813">Transport</keyword>
<evidence type="ECO:0000256" key="4">
    <source>
        <dbReference type="ARBA" id="ARBA00022692"/>
    </source>
</evidence>
<comment type="subcellular location">
    <subcellularLocation>
        <location evidence="1 9">Mitochondrion membrane</location>
        <topology evidence="1 9">Multi-pass membrane protein</topology>
    </subcellularLocation>
</comment>
<dbReference type="EnsemblMetazoa" id="HelroT107533">
    <property type="protein sequence ID" value="HelroP107533"/>
    <property type="gene ID" value="HelroG107533"/>
</dbReference>
<evidence type="ECO:0000256" key="5">
    <source>
        <dbReference type="ARBA" id="ARBA00022970"/>
    </source>
</evidence>
<evidence type="ECO:0000256" key="8">
    <source>
        <dbReference type="ARBA" id="ARBA00023136"/>
    </source>
</evidence>
<keyword evidence="4 9" id="KW-0812">Transmembrane</keyword>
<dbReference type="PANTHER" id="PTHR11153">
    <property type="entry name" value="SIDEROFLEXIN"/>
    <property type="match status" value="1"/>
</dbReference>
<gene>
    <name evidence="11" type="primary">20194912</name>
    <name evidence="10" type="ORF">HELRODRAFT_107533</name>
</gene>
<evidence type="ECO:0000256" key="9">
    <source>
        <dbReference type="RuleBase" id="RU362000"/>
    </source>
</evidence>
<keyword evidence="6 9" id="KW-1133">Transmembrane helix</keyword>
<dbReference type="CTD" id="20194912"/>
<evidence type="ECO:0000313" key="12">
    <source>
        <dbReference type="Proteomes" id="UP000015101"/>
    </source>
</evidence>
<dbReference type="InParanoid" id="T1EEB0"/>
<keyword evidence="5" id="KW-0029">Amino-acid transport</keyword>
<reference evidence="11" key="3">
    <citation type="submission" date="2015-06" db="UniProtKB">
        <authorList>
            <consortium name="EnsemblMetazoa"/>
        </authorList>
    </citation>
    <scope>IDENTIFICATION</scope>
</reference>
<evidence type="ECO:0000313" key="11">
    <source>
        <dbReference type="EnsemblMetazoa" id="HelroP107533"/>
    </source>
</evidence>
<dbReference type="OrthoDB" id="6608471at2759"/>
<feature type="transmembrane region" description="Helical" evidence="9">
    <location>
        <begin position="184"/>
        <end position="204"/>
    </location>
</feature>
<dbReference type="OMA" id="LQRYVPF"/>
<dbReference type="KEGG" id="hro:HELRODRAFT_107533"/>
<feature type="transmembrane region" description="Helical" evidence="9">
    <location>
        <begin position="270"/>
        <end position="293"/>
    </location>
</feature>
<evidence type="ECO:0000256" key="1">
    <source>
        <dbReference type="ARBA" id="ARBA00004225"/>
    </source>
</evidence>
<dbReference type="AlphaFoldDB" id="T1EEB0"/>
<reference evidence="12" key="1">
    <citation type="submission" date="2012-12" db="EMBL/GenBank/DDBJ databases">
        <authorList>
            <person name="Hellsten U."/>
            <person name="Grimwood J."/>
            <person name="Chapman J.A."/>
            <person name="Shapiro H."/>
            <person name="Aerts A."/>
            <person name="Otillar R.P."/>
            <person name="Terry A.Y."/>
            <person name="Boore J.L."/>
            <person name="Simakov O."/>
            <person name="Marletaz F."/>
            <person name="Cho S.-J."/>
            <person name="Edsinger-Gonzales E."/>
            <person name="Havlak P."/>
            <person name="Kuo D.-H."/>
            <person name="Larsson T."/>
            <person name="Lv J."/>
            <person name="Arendt D."/>
            <person name="Savage R."/>
            <person name="Osoegawa K."/>
            <person name="de Jong P."/>
            <person name="Lindberg D.R."/>
            <person name="Seaver E.C."/>
            <person name="Weisblat D.A."/>
            <person name="Putnam N.H."/>
            <person name="Grigoriev I.V."/>
            <person name="Rokhsar D.S."/>
        </authorList>
    </citation>
    <scope>NUCLEOTIDE SEQUENCE</scope>
</reference>
<protein>
    <recommendedName>
        <fullName evidence="9">Sidoreflexin</fullName>
    </recommendedName>
</protein>
<dbReference type="GO" id="GO:0140300">
    <property type="term" value="P:serine import into mitochondrion"/>
    <property type="evidence" value="ECO:0000318"/>
    <property type="project" value="GO_Central"/>
</dbReference>
<proteinExistence type="inferred from homology"/>
<dbReference type="GeneID" id="20194912"/>
<evidence type="ECO:0000256" key="6">
    <source>
        <dbReference type="ARBA" id="ARBA00022989"/>
    </source>
</evidence>
<evidence type="ECO:0000313" key="10">
    <source>
        <dbReference type="EMBL" id="ESN96462.1"/>
    </source>
</evidence>
<name>T1EEB0_HELRO</name>
<dbReference type="STRING" id="6412.T1EEB0"/>
<dbReference type="InterPro" id="IPR004686">
    <property type="entry name" value="Mtc"/>
</dbReference>
<dbReference type="GO" id="GO:0005743">
    <property type="term" value="C:mitochondrial inner membrane"/>
    <property type="evidence" value="ECO:0000318"/>
    <property type="project" value="GO_Central"/>
</dbReference>
<dbReference type="FunCoup" id="T1EEB0">
    <property type="interactions" value="406"/>
</dbReference>
<dbReference type="EMBL" id="AMQM01001393">
    <property type="status" value="NOT_ANNOTATED_CDS"/>
    <property type="molecule type" value="Genomic_DNA"/>
</dbReference>
<dbReference type="Proteomes" id="UP000015101">
    <property type="component" value="Unassembled WGS sequence"/>
</dbReference>
<dbReference type="RefSeq" id="XP_009025622.1">
    <property type="nucleotide sequence ID" value="XM_009027374.1"/>
</dbReference>
<dbReference type="GO" id="GO:0022857">
    <property type="term" value="F:transmembrane transporter activity"/>
    <property type="evidence" value="ECO:0000318"/>
    <property type="project" value="GO_Central"/>
</dbReference>
<dbReference type="eggNOG" id="KOG3767">
    <property type="taxonomic scope" value="Eukaryota"/>
</dbReference>
<keyword evidence="8 9" id="KW-0472">Membrane</keyword>
<keyword evidence="7 9" id="KW-0496">Mitochondrion</keyword>
<evidence type="ECO:0000256" key="2">
    <source>
        <dbReference type="ARBA" id="ARBA00005974"/>
    </source>
</evidence>
<dbReference type="HOGENOM" id="CLU_039425_1_0_1"/>
<evidence type="ECO:0000256" key="7">
    <source>
        <dbReference type="ARBA" id="ARBA00023128"/>
    </source>
</evidence>
<comment type="similarity">
    <text evidence="2 9">Belongs to the sideroflexin family.</text>
</comment>
<dbReference type="PANTHER" id="PTHR11153:SF14">
    <property type="entry name" value="SIDEROFLEXIN-2"/>
    <property type="match status" value="1"/>
</dbReference>
<dbReference type="EMBL" id="KB097495">
    <property type="protein sequence ID" value="ESN96462.1"/>
    <property type="molecule type" value="Genomic_DNA"/>
</dbReference>
<feature type="transmembrane region" description="Helical" evidence="9">
    <location>
        <begin position="224"/>
        <end position="249"/>
    </location>
</feature>
<evidence type="ECO:0000256" key="3">
    <source>
        <dbReference type="ARBA" id="ARBA00022448"/>
    </source>
</evidence>
<accession>T1EEB0</accession>
<feature type="transmembrane region" description="Helical" evidence="9">
    <location>
        <begin position="152"/>
        <end position="172"/>
    </location>
</feature>
<dbReference type="NCBIfam" id="TIGR00798">
    <property type="entry name" value="mtc"/>
    <property type="match status" value="1"/>
</dbReference>
<dbReference type="Pfam" id="PF03820">
    <property type="entry name" value="SFXNs"/>
    <property type="match status" value="1"/>
</dbReference>